<keyword evidence="4" id="KW-1185">Reference proteome</keyword>
<evidence type="ECO:0000256" key="1">
    <source>
        <dbReference type="SAM" id="Coils"/>
    </source>
</evidence>
<feature type="coiled-coil region" evidence="1">
    <location>
        <begin position="270"/>
        <end position="297"/>
    </location>
</feature>
<dbReference type="STRING" id="1314776.A0A166GUX5"/>
<keyword evidence="1" id="KW-0175">Coiled coil</keyword>
<dbReference type="EMBL" id="KV428016">
    <property type="protein sequence ID" value="KZT42038.1"/>
    <property type="molecule type" value="Genomic_DNA"/>
</dbReference>
<organism evidence="3 4">
    <name type="scientific">Sistotremastrum suecicum HHB10207 ss-3</name>
    <dbReference type="NCBI Taxonomy" id="1314776"/>
    <lineage>
        <taxon>Eukaryota</taxon>
        <taxon>Fungi</taxon>
        <taxon>Dikarya</taxon>
        <taxon>Basidiomycota</taxon>
        <taxon>Agaricomycotina</taxon>
        <taxon>Agaricomycetes</taxon>
        <taxon>Sistotremastrales</taxon>
        <taxon>Sistotremastraceae</taxon>
        <taxon>Sistotremastrum</taxon>
    </lineage>
</organism>
<reference evidence="3 4" key="1">
    <citation type="journal article" date="2016" name="Mol. Biol. Evol.">
        <title>Comparative Genomics of Early-Diverging Mushroom-Forming Fungi Provides Insights into the Origins of Lignocellulose Decay Capabilities.</title>
        <authorList>
            <person name="Nagy L.G."/>
            <person name="Riley R."/>
            <person name="Tritt A."/>
            <person name="Adam C."/>
            <person name="Daum C."/>
            <person name="Floudas D."/>
            <person name="Sun H."/>
            <person name="Yadav J.S."/>
            <person name="Pangilinan J."/>
            <person name="Larsson K.H."/>
            <person name="Matsuura K."/>
            <person name="Barry K."/>
            <person name="Labutti K."/>
            <person name="Kuo R."/>
            <person name="Ohm R.A."/>
            <person name="Bhattacharya S.S."/>
            <person name="Shirouzu T."/>
            <person name="Yoshinaga Y."/>
            <person name="Martin F.M."/>
            <person name="Grigoriev I.V."/>
            <person name="Hibbett D.S."/>
        </authorList>
    </citation>
    <scope>NUCLEOTIDE SEQUENCE [LARGE SCALE GENOMIC DNA]</scope>
    <source>
        <strain evidence="3 4">HHB10207 ss-3</strain>
    </source>
</reference>
<proteinExistence type="predicted"/>
<gene>
    <name evidence="3" type="ORF">SISSUDRAFT_999813</name>
</gene>
<sequence length="358" mass="39313">MLGLENYGSDSEDDQNDEPQVAPAAAPTGTDLTGTRSSQSTFSLPPLKSNASQSNAQRVPPKKKKIIIAIDKPAAPKDDDDEPKPTIKRKLEPAGKSSLLGMLPPPKKQKVDAPKQERVLGGGSGPGLVFHSRPTEPTTEDQETDESTSISLVPQSVMKKRSETTAAQSVAPGPDLFSFDTSKKPPRASFEPSSSSLSSISISSAPAVKAYEPPEPTAEDAYPGYYQLPSGQWAQYDPQYYRDFWDKKRQEWELANPQFVSEKGFEQADRDASEVNAKDQMDEAAKLREEKKALTKNIEGQPVKPNMNIAAPKIGSRARTRHQLSALLTEAFENREVLEERIAQGRRNRKEAGNKYGF</sequence>
<evidence type="ECO:0000313" key="3">
    <source>
        <dbReference type="EMBL" id="KZT42038.1"/>
    </source>
</evidence>
<feature type="coiled-coil region" evidence="1">
    <location>
        <begin position="328"/>
        <end position="355"/>
    </location>
</feature>
<evidence type="ECO:0000256" key="2">
    <source>
        <dbReference type="SAM" id="MobiDB-lite"/>
    </source>
</evidence>
<dbReference type="PANTHER" id="PTHR13621:SF2">
    <property type="entry name" value="PROLINE-RICH PROTEIN PRCC"/>
    <property type="match status" value="1"/>
</dbReference>
<feature type="region of interest" description="Disordered" evidence="2">
    <location>
        <begin position="1"/>
        <end position="224"/>
    </location>
</feature>
<feature type="compositionally biased region" description="Basic and acidic residues" evidence="2">
    <location>
        <begin position="83"/>
        <end position="93"/>
    </location>
</feature>
<feature type="compositionally biased region" description="Polar residues" evidence="2">
    <location>
        <begin position="30"/>
        <end position="57"/>
    </location>
</feature>
<protein>
    <recommendedName>
        <fullName evidence="5">Mitotic checkpoint regulator, MAD2B-interacting-domain-containing protein</fullName>
    </recommendedName>
</protein>
<evidence type="ECO:0000313" key="4">
    <source>
        <dbReference type="Proteomes" id="UP000076798"/>
    </source>
</evidence>
<feature type="compositionally biased region" description="Basic and acidic residues" evidence="2">
    <location>
        <begin position="109"/>
        <end position="118"/>
    </location>
</feature>
<dbReference type="AlphaFoldDB" id="A0A166GUX5"/>
<dbReference type="Pfam" id="PF10253">
    <property type="entry name" value="PRCC"/>
    <property type="match status" value="1"/>
</dbReference>
<feature type="compositionally biased region" description="Low complexity" evidence="2">
    <location>
        <begin position="193"/>
        <end position="204"/>
    </location>
</feature>
<dbReference type="OrthoDB" id="2555634at2759"/>
<dbReference type="GO" id="GO:0005634">
    <property type="term" value="C:nucleus"/>
    <property type="evidence" value="ECO:0007669"/>
    <property type="project" value="TreeGrafter"/>
</dbReference>
<name>A0A166GUX5_9AGAM</name>
<evidence type="ECO:0008006" key="5">
    <source>
        <dbReference type="Google" id="ProtNLM"/>
    </source>
</evidence>
<dbReference type="PANTHER" id="PTHR13621">
    <property type="entry name" value="PROLINE-RICH PROTEIN PRCC"/>
    <property type="match status" value="1"/>
</dbReference>
<dbReference type="Proteomes" id="UP000076798">
    <property type="component" value="Unassembled WGS sequence"/>
</dbReference>
<dbReference type="InterPro" id="IPR018800">
    <property type="entry name" value="PRCC"/>
</dbReference>
<accession>A0A166GUX5</accession>